<accession>A0A4R2PH57</accession>
<sequence length="694" mass="73772">MLGLLGLMLYSGQVRDANEAEIRLVESQRQTLDALEIAFLQARRAEKDFLLRHDDRYVDRHAAVMAEIGQQIEQTAEIHGQLGASRAEEQALQALSAAVAAYGSAFGDLVASHRRLGYDEEAGLQGQLRAAVHEIEEGLETLGQPEMQVKMLMMRRHEKDFIMRGAPKYLDRLNARVEEFRAFPASYYSGPAQRAEIDRLLTAYQTSFAAFVAENLAEKQLRADLSARFAEAEPLLAAVDHAIDERGEAILAEVVAVSQRSRSNALTLGLAGLGLFTVLALWLSFAIARPLRAIRTALQQMMAGDYSRPLPGTRITESAAISEAVETFRSDLAIKDRVEKEIAEVIAACAAGDFSRRLDLPEEGNGSAELVRGVNAIGEAAQTGLGDVLVVLEALSRGDLTRRMPPGHQGIFGQISGAIDTLIGNLSGILRQLAGSSEMLNQTAQEIAGAADEASHRGQTSAASLEETAAALQTLANTVEGTASSARSAEDFVGGARGRAEATRVVADKAVEAIQRIQESSGAIGRITDMIEDVAFQTNLLALNAGVEAARAGEAGRGFAVVASEVRALAQRATEAAGEINELIRASELHVADGVTFVSDSVEALKSIHEAVVQVAEKVSDIAANTVEQSTGIAEINTAVGALDRDVQNNAATLEQTAAAGQNLRDEAGVLVGLVGQFRLPEEGVIRASAIAAE</sequence>
<evidence type="ECO:0000256" key="3">
    <source>
        <dbReference type="PROSITE-ProRule" id="PRU00284"/>
    </source>
</evidence>
<dbReference type="EMBL" id="SLXP01000031">
    <property type="protein sequence ID" value="TCP34577.1"/>
    <property type="molecule type" value="Genomic_DNA"/>
</dbReference>
<dbReference type="InterPro" id="IPR004089">
    <property type="entry name" value="MCPsignal_dom"/>
</dbReference>
<keyword evidence="8" id="KW-1185">Reference proteome</keyword>
<evidence type="ECO:0000256" key="1">
    <source>
        <dbReference type="ARBA" id="ARBA00022500"/>
    </source>
</evidence>
<dbReference type="PANTHER" id="PTHR43531:SF11">
    <property type="entry name" value="METHYL-ACCEPTING CHEMOTAXIS PROTEIN 3"/>
    <property type="match status" value="1"/>
</dbReference>
<keyword evidence="4" id="KW-1133">Transmembrane helix</keyword>
<dbReference type="Gene3D" id="6.10.340.10">
    <property type="match status" value="1"/>
</dbReference>
<feature type="domain" description="HAMP" evidence="6">
    <location>
        <begin position="379"/>
        <end position="431"/>
    </location>
</feature>
<keyword evidence="1" id="KW-0145">Chemotaxis</keyword>
<proteinExistence type="inferred from homology"/>
<evidence type="ECO:0000259" key="6">
    <source>
        <dbReference type="PROSITE" id="PS50885"/>
    </source>
</evidence>
<dbReference type="SMART" id="SM01358">
    <property type="entry name" value="HBM"/>
    <property type="match status" value="1"/>
</dbReference>
<dbReference type="InterPro" id="IPR003660">
    <property type="entry name" value="HAMP_dom"/>
</dbReference>
<dbReference type="SUPFAM" id="SSF58104">
    <property type="entry name" value="Methyl-accepting chemotaxis protein (MCP) signaling domain"/>
    <property type="match status" value="1"/>
</dbReference>
<dbReference type="Proteomes" id="UP000294835">
    <property type="component" value="Unassembled WGS sequence"/>
</dbReference>
<dbReference type="GO" id="GO:0007165">
    <property type="term" value="P:signal transduction"/>
    <property type="evidence" value="ECO:0007669"/>
    <property type="project" value="UniProtKB-KW"/>
</dbReference>
<dbReference type="PANTHER" id="PTHR43531">
    <property type="entry name" value="PROTEIN ICFG"/>
    <property type="match status" value="1"/>
</dbReference>
<dbReference type="RefSeq" id="WP_165915660.1">
    <property type="nucleotide sequence ID" value="NZ_SLXP01000031.1"/>
</dbReference>
<dbReference type="PRINTS" id="PR00260">
    <property type="entry name" value="CHEMTRNSDUCR"/>
</dbReference>
<dbReference type="Pfam" id="PF00672">
    <property type="entry name" value="HAMP"/>
    <property type="match status" value="1"/>
</dbReference>
<dbReference type="InterPro" id="IPR032255">
    <property type="entry name" value="HBM"/>
</dbReference>
<keyword evidence="3" id="KW-0807">Transducer</keyword>
<name>A0A4R2PH57_9RHOB</name>
<feature type="transmembrane region" description="Helical" evidence="4">
    <location>
        <begin position="265"/>
        <end position="288"/>
    </location>
</feature>
<evidence type="ECO:0000256" key="2">
    <source>
        <dbReference type="ARBA" id="ARBA00029447"/>
    </source>
</evidence>
<comment type="caution">
    <text evidence="7">The sequence shown here is derived from an EMBL/GenBank/DDBJ whole genome shotgun (WGS) entry which is preliminary data.</text>
</comment>
<comment type="similarity">
    <text evidence="2">Belongs to the methyl-accepting chemotaxis (MCP) protein family.</text>
</comment>
<dbReference type="PROSITE" id="PS50885">
    <property type="entry name" value="HAMP"/>
    <property type="match status" value="2"/>
</dbReference>
<reference evidence="7 8" key="1">
    <citation type="submission" date="2019-03" db="EMBL/GenBank/DDBJ databases">
        <title>Genomic Encyclopedia of Type Strains, Phase IV (KMG-IV): sequencing the most valuable type-strain genomes for metagenomic binning, comparative biology and taxonomic classification.</title>
        <authorList>
            <person name="Goeker M."/>
        </authorList>
    </citation>
    <scope>NUCLEOTIDE SEQUENCE [LARGE SCALE GENOMIC DNA]</scope>
    <source>
        <strain evidence="7 8">DSM 18063</strain>
    </source>
</reference>
<dbReference type="Gene3D" id="1.10.287.950">
    <property type="entry name" value="Methyl-accepting chemotaxis protein"/>
    <property type="match status" value="1"/>
</dbReference>
<dbReference type="GO" id="GO:0004888">
    <property type="term" value="F:transmembrane signaling receptor activity"/>
    <property type="evidence" value="ECO:0007669"/>
    <property type="project" value="InterPro"/>
</dbReference>
<keyword evidence="4" id="KW-0472">Membrane</keyword>
<feature type="domain" description="Methyl-accepting transducer" evidence="5">
    <location>
        <begin position="436"/>
        <end position="665"/>
    </location>
</feature>
<dbReference type="PROSITE" id="PS50111">
    <property type="entry name" value="CHEMOTAXIS_TRANSDUC_2"/>
    <property type="match status" value="1"/>
</dbReference>
<feature type="domain" description="HAMP" evidence="6">
    <location>
        <begin position="285"/>
        <end position="337"/>
    </location>
</feature>
<dbReference type="SMART" id="SM00304">
    <property type="entry name" value="HAMP"/>
    <property type="match status" value="2"/>
</dbReference>
<dbReference type="AlphaFoldDB" id="A0A4R2PH57"/>
<dbReference type="InterPro" id="IPR004090">
    <property type="entry name" value="Chemotax_Me-accpt_rcpt"/>
</dbReference>
<dbReference type="CDD" id="cd11386">
    <property type="entry name" value="MCP_signal"/>
    <property type="match status" value="1"/>
</dbReference>
<evidence type="ECO:0000259" key="5">
    <source>
        <dbReference type="PROSITE" id="PS50111"/>
    </source>
</evidence>
<dbReference type="SMART" id="SM00283">
    <property type="entry name" value="MA"/>
    <property type="match status" value="1"/>
</dbReference>
<gene>
    <name evidence="7" type="ORF">EV662_1311</name>
</gene>
<organism evidence="7 8">
    <name type="scientific">Rhodovulum marinum</name>
    <dbReference type="NCBI Taxonomy" id="320662"/>
    <lineage>
        <taxon>Bacteria</taxon>
        <taxon>Pseudomonadati</taxon>
        <taxon>Pseudomonadota</taxon>
        <taxon>Alphaproteobacteria</taxon>
        <taxon>Rhodobacterales</taxon>
        <taxon>Paracoccaceae</taxon>
        <taxon>Rhodovulum</taxon>
    </lineage>
</organism>
<dbReference type="GO" id="GO:0016020">
    <property type="term" value="C:membrane"/>
    <property type="evidence" value="ECO:0007669"/>
    <property type="project" value="InterPro"/>
</dbReference>
<dbReference type="Pfam" id="PF00015">
    <property type="entry name" value="MCPsignal"/>
    <property type="match status" value="1"/>
</dbReference>
<protein>
    <submittedName>
        <fullName evidence="7">Methyl-accepting chemotaxis protein</fullName>
    </submittedName>
</protein>
<evidence type="ECO:0000313" key="7">
    <source>
        <dbReference type="EMBL" id="TCP34577.1"/>
    </source>
</evidence>
<dbReference type="GO" id="GO:0006935">
    <property type="term" value="P:chemotaxis"/>
    <property type="evidence" value="ECO:0007669"/>
    <property type="project" value="UniProtKB-KW"/>
</dbReference>
<evidence type="ECO:0000313" key="8">
    <source>
        <dbReference type="Proteomes" id="UP000294835"/>
    </source>
</evidence>
<dbReference type="InterPro" id="IPR051310">
    <property type="entry name" value="MCP_chemotaxis"/>
</dbReference>
<evidence type="ECO:0000256" key="4">
    <source>
        <dbReference type="SAM" id="Phobius"/>
    </source>
</evidence>
<keyword evidence="4" id="KW-0812">Transmembrane</keyword>